<protein>
    <submittedName>
        <fullName evidence="4">Alkaline phosphatase</fullName>
    </submittedName>
</protein>
<dbReference type="Proteomes" id="UP000077519">
    <property type="component" value="Unassembled WGS sequence"/>
</dbReference>
<feature type="signal peptide" evidence="1">
    <location>
        <begin position="1"/>
        <end position="35"/>
    </location>
</feature>
<dbReference type="InterPro" id="IPR052900">
    <property type="entry name" value="Phospholipid_Metab_Enz"/>
</dbReference>
<dbReference type="InterPro" id="IPR006311">
    <property type="entry name" value="TAT_signal"/>
</dbReference>
<gene>
    <name evidence="4" type="ORF">A3K89_22565</name>
</gene>
<dbReference type="Pfam" id="PF09423">
    <property type="entry name" value="PhoD"/>
    <property type="match status" value="1"/>
</dbReference>
<dbReference type="InterPro" id="IPR038607">
    <property type="entry name" value="PhoD-like_sf"/>
</dbReference>
<accession>A0A177YDX1</accession>
<keyword evidence="5" id="KW-1185">Reference proteome</keyword>
<dbReference type="Pfam" id="PF16655">
    <property type="entry name" value="PhoD_N"/>
    <property type="match status" value="1"/>
</dbReference>
<dbReference type="EMBL" id="LVHI01000016">
    <property type="protein sequence ID" value="OAK53717.1"/>
    <property type="molecule type" value="Genomic_DNA"/>
</dbReference>
<proteinExistence type="predicted"/>
<comment type="caution">
    <text evidence="4">The sequence shown here is derived from an EMBL/GenBank/DDBJ whole genome shotgun (WGS) entry which is preliminary data.</text>
</comment>
<feature type="domain" description="Phospholipase D N-terminal" evidence="3">
    <location>
        <begin position="45"/>
        <end position="146"/>
    </location>
</feature>
<dbReference type="PROSITE" id="PS51318">
    <property type="entry name" value="TAT"/>
    <property type="match status" value="1"/>
</dbReference>
<organism evidence="4 5">
    <name type="scientific">Rhodococcoides kyotonense</name>
    <dbReference type="NCBI Taxonomy" id="398843"/>
    <lineage>
        <taxon>Bacteria</taxon>
        <taxon>Bacillati</taxon>
        <taxon>Actinomycetota</taxon>
        <taxon>Actinomycetes</taxon>
        <taxon>Mycobacteriales</taxon>
        <taxon>Nocardiaceae</taxon>
        <taxon>Rhodococcoides</taxon>
    </lineage>
</organism>
<dbReference type="PANTHER" id="PTHR43606">
    <property type="entry name" value="PHOSPHATASE, PUTATIVE (AFU_ORTHOLOGUE AFUA_6G08710)-RELATED"/>
    <property type="match status" value="1"/>
</dbReference>
<reference evidence="4 5" key="1">
    <citation type="submission" date="2016-03" db="EMBL/GenBank/DDBJ databases">
        <title>Genome sequence of Rhodococcus kyotonensis KB10.</title>
        <authorList>
            <person name="Jeong H."/>
            <person name="Hong C.E."/>
            <person name="Jo S.H."/>
            <person name="Park J.M."/>
        </authorList>
    </citation>
    <scope>NUCLEOTIDE SEQUENCE [LARGE SCALE GENOMIC DNA]</scope>
    <source>
        <strain evidence="4 5">KB10</strain>
    </source>
</reference>
<dbReference type="SUPFAM" id="SSF56300">
    <property type="entry name" value="Metallo-dependent phosphatases"/>
    <property type="match status" value="1"/>
</dbReference>
<feature type="chain" id="PRO_5008079699" evidence="1">
    <location>
        <begin position="36"/>
        <end position="558"/>
    </location>
</feature>
<dbReference type="AlphaFoldDB" id="A0A177YDX1"/>
<evidence type="ECO:0000256" key="1">
    <source>
        <dbReference type="SAM" id="SignalP"/>
    </source>
</evidence>
<evidence type="ECO:0000313" key="4">
    <source>
        <dbReference type="EMBL" id="OAK53717.1"/>
    </source>
</evidence>
<dbReference type="InterPro" id="IPR029052">
    <property type="entry name" value="Metallo-depent_PP-like"/>
</dbReference>
<dbReference type="InterPro" id="IPR032093">
    <property type="entry name" value="PhoD_N"/>
</dbReference>
<evidence type="ECO:0000259" key="2">
    <source>
        <dbReference type="Pfam" id="PF09423"/>
    </source>
</evidence>
<dbReference type="InterPro" id="IPR018946">
    <property type="entry name" value="PhoD-like_MPP"/>
</dbReference>
<keyword evidence="1" id="KW-0732">Signal</keyword>
<feature type="domain" description="PhoD-like phosphatase metallophosphatase" evidence="2">
    <location>
        <begin position="159"/>
        <end position="519"/>
    </location>
</feature>
<dbReference type="PANTHER" id="PTHR43606:SF2">
    <property type="entry name" value="ALKALINE PHOSPHATASE FAMILY PROTEIN (AFU_ORTHOLOGUE AFUA_5G03860)"/>
    <property type="match status" value="1"/>
</dbReference>
<evidence type="ECO:0000259" key="3">
    <source>
        <dbReference type="Pfam" id="PF16655"/>
    </source>
</evidence>
<sequence length="558" mass="60923">MRDRQGVSRRGFLRSSSVAIAAAGAASAMPAVAYAQGTEFVPFQHGVASGDPTPDAVVLWTRVTPGPDATPGSGLGPATTVRWRVATDRELTMLVRSGTVVTDVASDHTVKIDVDGLSPATTYYYCFEIQTGEAAGTQSAVGTTRTAPSNDADLERVRFGVVSCSNWESGFFAAYRHLADRRDLDAIIHLGDYIYEYETGGFAGKNGVVRQHDPVHEIVSLDDYRIRHGQYKSDPDLMAAHLGVPWICTWDDHESANDAYDGGAQNHQPETEGPWAERKANSVQAYYEWMPVRAAGTPQNRHLYRRLRFGNLLELSMLDLRTYRSQQVLPFQGGDVDSPNRTITGKDQMEWLTEGIVSSPTRWKIVGNPVMITPVLLPPLESEAARGLTALLNIPEGGLPYNADPWDGYTADRARLLGAIADNGVTNTVFITGDIHSAWACDIPQDASRYFETGGVATELVVTSVTSANIDDLTKTPPHTLGRVAESALMTLNRHIRYVDLDSHGFGVFEVTPTGVQMDHWYLDAKEDPLTRVYWGAGFTVADGVARVEPAPMPVRAD</sequence>
<dbReference type="CDD" id="cd07389">
    <property type="entry name" value="MPP_PhoD"/>
    <property type="match status" value="1"/>
</dbReference>
<evidence type="ECO:0000313" key="5">
    <source>
        <dbReference type="Proteomes" id="UP000077519"/>
    </source>
</evidence>
<name>A0A177YDX1_9NOCA</name>
<dbReference type="Gene3D" id="3.60.21.70">
    <property type="entry name" value="PhoD-like phosphatase"/>
    <property type="match status" value="1"/>
</dbReference>
<dbReference type="Gene3D" id="2.60.40.380">
    <property type="entry name" value="Purple acid phosphatase-like, N-terminal"/>
    <property type="match status" value="1"/>
</dbReference>